<dbReference type="RefSeq" id="XP_027205750.1">
    <property type="nucleotide sequence ID" value="XM_027349949.1"/>
</dbReference>
<keyword evidence="1" id="KW-0472">Membrane</keyword>
<keyword evidence="1" id="KW-1133">Transmembrane helix</keyword>
<protein>
    <submittedName>
        <fullName evidence="5">Uncharacterized protein LOC113799335</fullName>
    </submittedName>
</protein>
<dbReference type="AlphaFoldDB" id="A0A6P6YKH6"/>
<feature type="domain" description="Ig-like" evidence="3">
    <location>
        <begin position="27"/>
        <end position="134"/>
    </location>
</feature>
<keyword evidence="4" id="KW-1185">Reference proteome</keyword>
<dbReference type="PANTHER" id="PTHR21261">
    <property type="entry name" value="BEAT PROTEIN"/>
    <property type="match status" value="1"/>
</dbReference>
<evidence type="ECO:0000259" key="3">
    <source>
        <dbReference type="PROSITE" id="PS50835"/>
    </source>
</evidence>
<reference evidence="5" key="1">
    <citation type="submission" date="2025-08" db="UniProtKB">
        <authorList>
            <consortium name="RefSeq"/>
        </authorList>
    </citation>
    <scope>IDENTIFICATION</scope>
    <source>
        <strain evidence="5">Airmid</strain>
    </source>
</reference>
<keyword evidence="2" id="KW-0732">Signal</keyword>
<accession>A0A6P6YKH6</accession>
<evidence type="ECO:0000313" key="4">
    <source>
        <dbReference type="Proteomes" id="UP000515146"/>
    </source>
</evidence>
<feature type="signal peptide" evidence="2">
    <location>
        <begin position="1"/>
        <end position="23"/>
    </location>
</feature>
<dbReference type="PROSITE" id="PS50835">
    <property type="entry name" value="IG_LIKE"/>
    <property type="match status" value="1"/>
</dbReference>
<dbReference type="Proteomes" id="UP000515146">
    <property type="component" value="Unplaced"/>
</dbReference>
<dbReference type="InterPro" id="IPR036179">
    <property type="entry name" value="Ig-like_dom_sf"/>
</dbReference>
<evidence type="ECO:0000256" key="1">
    <source>
        <dbReference type="SAM" id="Phobius"/>
    </source>
</evidence>
<organism evidence="4 5">
    <name type="scientific">Dermatophagoides pteronyssinus</name>
    <name type="common">European house dust mite</name>
    <dbReference type="NCBI Taxonomy" id="6956"/>
    <lineage>
        <taxon>Eukaryota</taxon>
        <taxon>Metazoa</taxon>
        <taxon>Ecdysozoa</taxon>
        <taxon>Arthropoda</taxon>
        <taxon>Chelicerata</taxon>
        <taxon>Arachnida</taxon>
        <taxon>Acari</taxon>
        <taxon>Acariformes</taxon>
        <taxon>Sarcoptiformes</taxon>
        <taxon>Astigmata</taxon>
        <taxon>Psoroptidia</taxon>
        <taxon>Analgoidea</taxon>
        <taxon>Pyroglyphidae</taxon>
        <taxon>Dermatophagoidinae</taxon>
        <taxon>Dermatophagoides</taxon>
    </lineage>
</organism>
<name>A0A6P6YKH6_DERPT</name>
<dbReference type="OrthoDB" id="6343941at2759"/>
<feature type="chain" id="PRO_5028229981" evidence="2">
    <location>
        <begin position="24"/>
        <end position="170"/>
    </location>
</feature>
<keyword evidence="1" id="KW-0812">Transmembrane</keyword>
<dbReference type="OMA" id="VYIRRAN"/>
<dbReference type="InParanoid" id="A0A6P6YKH6"/>
<evidence type="ECO:0000313" key="5">
    <source>
        <dbReference type="RefSeq" id="XP_027205750.1"/>
    </source>
</evidence>
<evidence type="ECO:0000256" key="2">
    <source>
        <dbReference type="SAM" id="SignalP"/>
    </source>
</evidence>
<dbReference type="KEGG" id="dpte:113799335"/>
<dbReference type="InterPro" id="IPR013783">
    <property type="entry name" value="Ig-like_fold"/>
</dbReference>
<dbReference type="Gene3D" id="2.60.40.10">
    <property type="entry name" value="Immunoglobulins"/>
    <property type="match status" value="1"/>
</dbReference>
<feature type="transmembrane region" description="Helical" evidence="1">
    <location>
        <begin position="150"/>
        <end position="169"/>
    </location>
</feature>
<dbReference type="PANTHER" id="PTHR21261:SF15">
    <property type="entry name" value="BEATEN PATH IIIA, ISOFORM D-RELATED"/>
    <property type="match status" value="1"/>
</dbReference>
<dbReference type="InterPro" id="IPR007110">
    <property type="entry name" value="Ig-like_dom"/>
</dbReference>
<dbReference type="SUPFAM" id="SSF48726">
    <property type="entry name" value="Immunoglobulin"/>
    <property type="match status" value="1"/>
</dbReference>
<proteinExistence type="predicted"/>
<gene>
    <name evidence="5" type="primary">LOC113799335</name>
</gene>
<sequence>MNTFKMAIRFWLLSLLFIITISAIDCIKVVSLNVPPHVRKGSDLQLSCLFDLDNATLYSLKWFYRAHEWDRDEQEFFRFTPRHKPYKQVFPLDGIQVDLSKSSGSIVYIRRASSKTSGKYKCEISVEDTFQTVAAEKLMTVFNSSSDHLFINYIIINSLIILFGIIWIIH</sequence>